<evidence type="ECO:0000313" key="1">
    <source>
        <dbReference type="EMBL" id="VAW94705.1"/>
    </source>
</evidence>
<gene>
    <name evidence="1" type="ORF">MNBD_GAMMA20-202</name>
</gene>
<dbReference type="InterPro" id="IPR029021">
    <property type="entry name" value="Prot-tyrosine_phosphatase-like"/>
</dbReference>
<organism evidence="1">
    <name type="scientific">hydrothermal vent metagenome</name>
    <dbReference type="NCBI Taxonomy" id="652676"/>
    <lineage>
        <taxon>unclassified sequences</taxon>
        <taxon>metagenomes</taxon>
        <taxon>ecological metagenomes</taxon>
    </lineage>
</organism>
<accession>A0A3B0ZMB7</accession>
<dbReference type="EMBL" id="UOFU01000054">
    <property type="protein sequence ID" value="VAW94705.1"/>
    <property type="molecule type" value="Genomic_DNA"/>
</dbReference>
<evidence type="ECO:0008006" key="2">
    <source>
        <dbReference type="Google" id="ProtNLM"/>
    </source>
</evidence>
<dbReference type="AlphaFoldDB" id="A0A3B0ZMB7"/>
<reference evidence="1" key="1">
    <citation type="submission" date="2018-06" db="EMBL/GenBank/DDBJ databases">
        <authorList>
            <person name="Zhirakovskaya E."/>
        </authorList>
    </citation>
    <scope>NUCLEOTIDE SEQUENCE</scope>
</reference>
<dbReference type="CDD" id="cd14503">
    <property type="entry name" value="PTP-bact"/>
    <property type="match status" value="1"/>
</dbReference>
<name>A0A3B0ZMB7_9ZZZZ</name>
<dbReference type="SUPFAM" id="SSF52799">
    <property type="entry name" value="(Phosphotyrosine protein) phosphatases II"/>
    <property type="match status" value="1"/>
</dbReference>
<proteinExistence type="predicted"/>
<dbReference type="Gene3D" id="3.90.190.10">
    <property type="entry name" value="Protein tyrosine phosphatase superfamily"/>
    <property type="match status" value="1"/>
</dbReference>
<protein>
    <recommendedName>
        <fullName evidence="2">Phosphatase</fullName>
    </recommendedName>
</protein>
<sequence length="149" mass="16716">MNIETIINYVQLSKNIATSGQPTEMQFDAIAEHGYKAVINLAMPDSIGAINAEGAIVTSLGLPYFHIPVPFDSPQKWHLAIFMKLMAALEGERVWVHCAKNYRVSAFMYHQQKQARNLSAEKARSILYEGWRPDAVWQAFLAMDANDCG</sequence>